<evidence type="ECO:0000256" key="1">
    <source>
        <dbReference type="ARBA" id="ARBA00007521"/>
    </source>
</evidence>
<dbReference type="Pfam" id="PF02452">
    <property type="entry name" value="PemK_toxin"/>
    <property type="match status" value="1"/>
</dbReference>
<protein>
    <submittedName>
        <fullName evidence="3">mRNA-degrading endonuclease toxin of MazEF toxin-antitoxin module</fullName>
    </submittedName>
</protein>
<dbReference type="EMBL" id="JACHHH010000002">
    <property type="protein sequence ID" value="MBB6040713.1"/>
    <property type="molecule type" value="Genomic_DNA"/>
</dbReference>
<dbReference type="PANTHER" id="PTHR33988:SF2">
    <property type="entry name" value="ENDORIBONUCLEASE MAZF"/>
    <property type="match status" value="1"/>
</dbReference>
<evidence type="ECO:0000313" key="4">
    <source>
        <dbReference type="Proteomes" id="UP000522163"/>
    </source>
</evidence>
<comment type="similarity">
    <text evidence="1">Belongs to the PemK/MazF family.</text>
</comment>
<gene>
    <name evidence="3" type="ORF">HNQ46_000676</name>
</gene>
<dbReference type="Gene3D" id="2.30.30.110">
    <property type="match status" value="1"/>
</dbReference>
<sequence length="140" mass="15586">MQLALWMRDLARNALSITDVYGIGGNMMREGWIYRRGDIYLANLGKPSGSQQGGVRPVVVLQNDVGNFYAPTITIVPLTSKFEKKIKQPTHYPLRSTKGLLRPSMVLGEQVGTYDKSCILRYLGKVSRGQMRGIDAVVKV</sequence>
<evidence type="ECO:0000313" key="3">
    <source>
        <dbReference type="EMBL" id="MBB6040713.1"/>
    </source>
</evidence>
<dbReference type="InterPro" id="IPR011067">
    <property type="entry name" value="Plasmid_toxin/cell-grow_inhib"/>
</dbReference>
<name>A0A7W9W1R3_9FIRM</name>
<keyword evidence="2" id="KW-1277">Toxin-antitoxin system</keyword>
<dbReference type="Proteomes" id="UP000522163">
    <property type="component" value="Unassembled WGS sequence"/>
</dbReference>
<dbReference type="PANTHER" id="PTHR33988">
    <property type="entry name" value="ENDORIBONUCLEASE MAZF-RELATED"/>
    <property type="match status" value="1"/>
</dbReference>
<dbReference type="GO" id="GO:0004521">
    <property type="term" value="F:RNA endonuclease activity"/>
    <property type="evidence" value="ECO:0007669"/>
    <property type="project" value="TreeGrafter"/>
</dbReference>
<organism evidence="3 4">
    <name type="scientific">Oribacterium sinus</name>
    <dbReference type="NCBI Taxonomy" id="237576"/>
    <lineage>
        <taxon>Bacteria</taxon>
        <taxon>Bacillati</taxon>
        <taxon>Bacillota</taxon>
        <taxon>Clostridia</taxon>
        <taxon>Lachnospirales</taxon>
        <taxon>Lachnospiraceae</taxon>
        <taxon>Oribacterium</taxon>
    </lineage>
</organism>
<keyword evidence="3" id="KW-0540">Nuclease</keyword>
<dbReference type="GO" id="GO:0003677">
    <property type="term" value="F:DNA binding"/>
    <property type="evidence" value="ECO:0007669"/>
    <property type="project" value="InterPro"/>
</dbReference>
<reference evidence="3 4" key="1">
    <citation type="submission" date="2020-08" db="EMBL/GenBank/DDBJ databases">
        <title>Genomic Encyclopedia of Type Strains, Phase IV (KMG-IV): sequencing the most valuable type-strain genomes for metagenomic binning, comparative biology and taxonomic classification.</title>
        <authorList>
            <person name="Goeker M."/>
        </authorList>
    </citation>
    <scope>NUCLEOTIDE SEQUENCE [LARGE SCALE GENOMIC DNA]</scope>
    <source>
        <strain evidence="3 4">DSM 17245</strain>
    </source>
</reference>
<dbReference type="SUPFAM" id="SSF50118">
    <property type="entry name" value="Cell growth inhibitor/plasmid maintenance toxic component"/>
    <property type="match status" value="1"/>
</dbReference>
<dbReference type="InterPro" id="IPR003477">
    <property type="entry name" value="PemK-like"/>
</dbReference>
<dbReference type="GO" id="GO:0006402">
    <property type="term" value="P:mRNA catabolic process"/>
    <property type="evidence" value="ECO:0007669"/>
    <property type="project" value="TreeGrafter"/>
</dbReference>
<evidence type="ECO:0000256" key="2">
    <source>
        <dbReference type="ARBA" id="ARBA00022649"/>
    </source>
</evidence>
<proteinExistence type="inferred from homology"/>
<accession>A0A7W9W1R3</accession>
<keyword evidence="3" id="KW-0255">Endonuclease</keyword>
<comment type="caution">
    <text evidence="3">The sequence shown here is derived from an EMBL/GenBank/DDBJ whole genome shotgun (WGS) entry which is preliminary data.</text>
</comment>
<keyword evidence="3" id="KW-0378">Hydrolase</keyword>
<dbReference type="AlphaFoldDB" id="A0A7W9W1R3"/>
<dbReference type="GO" id="GO:0016075">
    <property type="term" value="P:rRNA catabolic process"/>
    <property type="evidence" value="ECO:0007669"/>
    <property type="project" value="TreeGrafter"/>
</dbReference>